<proteinExistence type="predicted"/>
<reference evidence="1" key="2">
    <citation type="journal article" date="2015" name="Fish Shellfish Immunol.">
        <title>Early steps in the European eel (Anguilla anguilla)-Vibrio vulnificus interaction in the gills: Role of the RtxA13 toxin.</title>
        <authorList>
            <person name="Callol A."/>
            <person name="Pajuelo D."/>
            <person name="Ebbesson L."/>
            <person name="Teles M."/>
            <person name="MacKenzie S."/>
            <person name="Amaro C."/>
        </authorList>
    </citation>
    <scope>NUCLEOTIDE SEQUENCE</scope>
</reference>
<sequence length="46" mass="5356">MCIDIHFHFFFRFNCRCSSDSVSSSSVCSAGRHCLYQLYCQSECLH</sequence>
<name>A0A0E9XTQ3_ANGAN</name>
<evidence type="ECO:0000313" key="1">
    <source>
        <dbReference type="EMBL" id="JAI05772.1"/>
    </source>
</evidence>
<protein>
    <submittedName>
        <fullName evidence="1">Uncharacterized protein</fullName>
    </submittedName>
</protein>
<reference evidence="1" key="1">
    <citation type="submission" date="2014-11" db="EMBL/GenBank/DDBJ databases">
        <authorList>
            <person name="Amaro Gonzalez C."/>
        </authorList>
    </citation>
    <scope>NUCLEOTIDE SEQUENCE</scope>
</reference>
<dbReference type="AlphaFoldDB" id="A0A0E9XTQ3"/>
<dbReference type="EMBL" id="GBXM01002806">
    <property type="protein sequence ID" value="JAI05772.1"/>
    <property type="molecule type" value="Transcribed_RNA"/>
</dbReference>
<accession>A0A0E9XTQ3</accession>
<organism evidence="1">
    <name type="scientific">Anguilla anguilla</name>
    <name type="common">European freshwater eel</name>
    <name type="synonym">Muraena anguilla</name>
    <dbReference type="NCBI Taxonomy" id="7936"/>
    <lineage>
        <taxon>Eukaryota</taxon>
        <taxon>Metazoa</taxon>
        <taxon>Chordata</taxon>
        <taxon>Craniata</taxon>
        <taxon>Vertebrata</taxon>
        <taxon>Euteleostomi</taxon>
        <taxon>Actinopterygii</taxon>
        <taxon>Neopterygii</taxon>
        <taxon>Teleostei</taxon>
        <taxon>Anguilliformes</taxon>
        <taxon>Anguillidae</taxon>
        <taxon>Anguilla</taxon>
    </lineage>
</organism>